<keyword evidence="6" id="KW-1185">Reference proteome</keyword>
<dbReference type="SUPFAM" id="SSF53335">
    <property type="entry name" value="S-adenosyl-L-methionine-dependent methyltransferases"/>
    <property type="match status" value="1"/>
</dbReference>
<reference evidence="5 6" key="1">
    <citation type="submission" date="2018-10" db="EMBL/GenBank/DDBJ databases">
        <title>Pan-genome distribution and transcriptional activeness of fungal secondary metabolism genes in Aspergillus section Fumigati.</title>
        <authorList>
            <person name="Takahashi H."/>
            <person name="Umemura M."/>
            <person name="Ninomiya A."/>
            <person name="Kusuya Y."/>
            <person name="Urayama S."/>
            <person name="Shimizu M."/>
            <person name="Watanabe A."/>
            <person name="Kamei K."/>
            <person name="Yaguchi T."/>
            <person name="Hagiwara D."/>
        </authorList>
    </citation>
    <scope>NUCLEOTIDE SEQUENCE [LARGE SCALE GENOMIC DNA]</scope>
    <source>
        <strain evidence="5 6">IFM 55266</strain>
    </source>
</reference>
<keyword evidence="3" id="KW-0949">S-adenosyl-L-methionine</keyword>
<keyword evidence="2" id="KW-0808">Transferase</keyword>
<dbReference type="InterPro" id="IPR001077">
    <property type="entry name" value="COMT_C"/>
</dbReference>
<feature type="domain" description="O-methyltransferase C-terminal" evidence="4">
    <location>
        <begin position="214"/>
        <end position="411"/>
    </location>
</feature>
<dbReference type="Gene3D" id="3.40.50.150">
    <property type="entry name" value="Vaccinia Virus protein VP39"/>
    <property type="match status" value="1"/>
</dbReference>
<evidence type="ECO:0000256" key="3">
    <source>
        <dbReference type="ARBA" id="ARBA00022691"/>
    </source>
</evidence>
<accession>A0A9P3B3T6</accession>
<dbReference type="InterPro" id="IPR036390">
    <property type="entry name" value="WH_DNA-bd_sf"/>
</dbReference>
<sequence length="432" mass="48284">MTNPDEIDEYASIQKALKGLNEAAQRCQQTMLSGQDSTIESCSARQSARDELVREALKFLQIAQGPIDAAATCFERTAHLASVRALLEMGVFEALPIGRVSRSTEELAQELNVDESLLGQCTLADKLLFYASADKIAARLLRNSSLYGPFEETGPGQYRHTPFSEAYLRPEIRGMFRFAMDDHMPAHLKLHEFLQRNGWQEPSSSTDNPYTYAHKTNGKGMFDNLSEKPERMRAFNNGMTVQAMTPLWMIDLFPWGSLAQFKPSASQILAVDIGGGKGKAISRIRPLCSGLPGRYILQDQGHVVKSVEGSLDPAIERMAYDFFNEQPIRGALTYLIRRCLHNWPQDSVVRILKNIAAAMEPEKSRLLIEEIVVPAEKAGVEEGWMDMIMMSLGAKQRTLKEWETVLGLAGLEVKKVYQISGNCHGLIEAWLK</sequence>
<dbReference type="Pfam" id="PF00891">
    <property type="entry name" value="Methyltransf_2"/>
    <property type="match status" value="1"/>
</dbReference>
<dbReference type="GeneID" id="66999241"/>
<protein>
    <recommendedName>
        <fullName evidence="4">O-methyltransferase C-terminal domain-containing protein</fullName>
    </recommendedName>
</protein>
<organism evidence="5 6">
    <name type="scientific">Aspergillus pseudoviridinutans</name>
    <dbReference type="NCBI Taxonomy" id="1517512"/>
    <lineage>
        <taxon>Eukaryota</taxon>
        <taxon>Fungi</taxon>
        <taxon>Dikarya</taxon>
        <taxon>Ascomycota</taxon>
        <taxon>Pezizomycotina</taxon>
        <taxon>Eurotiomycetes</taxon>
        <taxon>Eurotiomycetidae</taxon>
        <taxon>Eurotiales</taxon>
        <taxon>Aspergillaceae</taxon>
        <taxon>Aspergillus</taxon>
        <taxon>Aspergillus subgen. Fumigati</taxon>
    </lineage>
</organism>
<evidence type="ECO:0000313" key="6">
    <source>
        <dbReference type="Proteomes" id="UP001043456"/>
    </source>
</evidence>
<gene>
    <name evidence="5" type="ORF">Asppvi_000628</name>
</gene>
<dbReference type="PROSITE" id="PS51683">
    <property type="entry name" value="SAM_OMT_II"/>
    <property type="match status" value="1"/>
</dbReference>
<dbReference type="InterPro" id="IPR036388">
    <property type="entry name" value="WH-like_DNA-bd_sf"/>
</dbReference>
<proteinExistence type="predicted"/>
<dbReference type="GO" id="GO:0008171">
    <property type="term" value="F:O-methyltransferase activity"/>
    <property type="evidence" value="ECO:0007669"/>
    <property type="project" value="InterPro"/>
</dbReference>
<dbReference type="InterPro" id="IPR029063">
    <property type="entry name" value="SAM-dependent_MTases_sf"/>
</dbReference>
<dbReference type="AlphaFoldDB" id="A0A9P3B3T6"/>
<dbReference type="Proteomes" id="UP001043456">
    <property type="component" value="Unassembled WGS sequence"/>
</dbReference>
<evidence type="ECO:0000256" key="1">
    <source>
        <dbReference type="ARBA" id="ARBA00022603"/>
    </source>
</evidence>
<dbReference type="InterPro" id="IPR016461">
    <property type="entry name" value="COMT-like"/>
</dbReference>
<dbReference type="GO" id="GO:0032259">
    <property type="term" value="P:methylation"/>
    <property type="evidence" value="ECO:0007669"/>
    <property type="project" value="UniProtKB-KW"/>
</dbReference>
<dbReference type="PANTHER" id="PTHR43712">
    <property type="entry name" value="PUTATIVE (AFU_ORTHOLOGUE AFUA_4G14580)-RELATED"/>
    <property type="match status" value="1"/>
</dbReference>
<evidence type="ECO:0000256" key="2">
    <source>
        <dbReference type="ARBA" id="ARBA00022679"/>
    </source>
</evidence>
<dbReference type="OrthoDB" id="1535081at2759"/>
<dbReference type="RefSeq" id="XP_043152872.1">
    <property type="nucleotide sequence ID" value="XM_043296937.1"/>
</dbReference>
<dbReference type="GO" id="GO:0044550">
    <property type="term" value="P:secondary metabolite biosynthetic process"/>
    <property type="evidence" value="ECO:0007669"/>
    <property type="project" value="UniProtKB-ARBA"/>
</dbReference>
<evidence type="ECO:0000259" key="4">
    <source>
        <dbReference type="Pfam" id="PF00891"/>
    </source>
</evidence>
<name>A0A9P3B3T6_9EURO</name>
<keyword evidence="1" id="KW-0489">Methyltransferase</keyword>
<comment type="caution">
    <text evidence="5">The sequence shown here is derived from an EMBL/GenBank/DDBJ whole genome shotgun (WGS) entry which is preliminary data.</text>
</comment>
<dbReference type="EMBL" id="BHVY01000001">
    <property type="protein sequence ID" value="GIJ82125.1"/>
    <property type="molecule type" value="Genomic_DNA"/>
</dbReference>
<dbReference type="SUPFAM" id="SSF46785">
    <property type="entry name" value="Winged helix' DNA-binding domain"/>
    <property type="match status" value="1"/>
</dbReference>
<evidence type="ECO:0000313" key="5">
    <source>
        <dbReference type="EMBL" id="GIJ82125.1"/>
    </source>
</evidence>
<dbReference type="Gene3D" id="1.10.10.10">
    <property type="entry name" value="Winged helix-like DNA-binding domain superfamily/Winged helix DNA-binding domain"/>
    <property type="match status" value="1"/>
</dbReference>
<dbReference type="PANTHER" id="PTHR43712:SF1">
    <property type="entry name" value="HYPOTHETICAL O-METHYLTRANSFERASE (EUROFUNG)-RELATED"/>
    <property type="match status" value="1"/>
</dbReference>